<dbReference type="EMBL" id="MDYQ01000087">
    <property type="protein sequence ID" value="PRP83210.1"/>
    <property type="molecule type" value="Genomic_DNA"/>
</dbReference>
<protein>
    <submittedName>
        <fullName evidence="6">Putative alkyl hydroperoxide reductase, thiol specific antioxidant</fullName>
    </submittedName>
</protein>
<comment type="similarity">
    <text evidence="1">Belongs to the peroxiredoxin family. AhpC/Prx1 subfamily.</text>
</comment>
<comment type="function">
    <text evidence="3">Thiol-specific peroxidase that catalyzes the reduction of hydrogen peroxide and organic hydroperoxides to water and alcohols, respectively.</text>
</comment>
<reference evidence="6 7" key="1">
    <citation type="journal article" date="2018" name="Genome Biol. Evol.">
        <title>Multiple Roots of Fruiting Body Formation in Amoebozoa.</title>
        <authorList>
            <person name="Hillmann F."/>
            <person name="Forbes G."/>
            <person name="Novohradska S."/>
            <person name="Ferling I."/>
            <person name="Riege K."/>
            <person name="Groth M."/>
            <person name="Westermann M."/>
            <person name="Marz M."/>
            <person name="Spaller T."/>
            <person name="Winckler T."/>
            <person name="Schaap P."/>
            <person name="Glockner G."/>
        </authorList>
    </citation>
    <scope>NUCLEOTIDE SEQUENCE [LARGE SCALE GENOMIC DNA]</scope>
    <source>
        <strain evidence="6 7">Jena</strain>
    </source>
</reference>
<feature type="active site" description="Cysteine sulfenic acid (-SOH) intermediate; for peroxidase activity" evidence="4">
    <location>
        <position position="48"/>
    </location>
</feature>
<dbReference type="SUPFAM" id="SSF52833">
    <property type="entry name" value="Thioredoxin-like"/>
    <property type="match status" value="1"/>
</dbReference>
<dbReference type="InterPro" id="IPR036249">
    <property type="entry name" value="Thioredoxin-like_sf"/>
</dbReference>
<dbReference type="GO" id="GO:0008379">
    <property type="term" value="F:thioredoxin peroxidase activity"/>
    <property type="evidence" value="ECO:0007669"/>
    <property type="project" value="TreeGrafter"/>
</dbReference>
<dbReference type="InterPro" id="IPR050217">
    <property type="entry name" value="Peroxiredoxin"/>
</dbReference>
<evidence type="ECO:0000313" key="6">
    <source>
        <dbReference type="EMBL" id="PRP83210.1"/>
    </source>
</evidence>
<evidence type="ECO:0000256" key="3">
    <source>
        <dbReference type="PIRNR" id="PIRNR000239"/>
    </source>
</evidence>
<dbReference type="InterPro" id="IPR013766">
    <property type="entry name" value="Thioredoxin_domain"/>
</dbReference>
<dbReference type="OrthoDB" id="10259030at2759"/>
<dbReference type="InterPro" id="IPR024706">
    <property type="entry name" value="Peroxiredoxin_AhpC-typ"/>
</dbReference>
<evidence type="ECO:0000256" key="1">
    <source>
        <dbReference type="ARBA" id="ARBA00009796"/>
    </source>
</evidence>
<dbReference type="CDD" id="cd03015">
    <property type="entry name" value="PRX_Typ2cys"/>
    <property type="match status" value="1"/>
</dbReference>
<proteinExistence type="inferred from homology"/>
<evidence type="ECO:0000313" key="7">
    <source>
        <dbReference type="Proteomes" id="UP000241769"/>
    </source>
</evidence>
<evidence type="ECO:0000256" key="2">
    <source>
        <dbReference type="ARBA" id="ARBA00023002"/>
    </source>
</evidence>
<dbReference type="PANTHER" id="PTHR10681:SF128">
    <property type="entry name" value="THIOREDOXIN-DEPENDENT PEROXIDE REDUCTASE, MITOCHONDRIAL"/>
    <property type="match status" value="1"/>
</dbReference>
<dbReference type="GO" id="GO:0045454">
    <property type="term" value="P:cell redox homeostasis"/>
    <property type="evidence" value="ECO:0007669"/>
    <property type="project" value="TreeGrafter"/>
</dbReference>
<dbReference type="GO" id="GO:0042744">
    <property type="term" value="P:hydrogen peroxide catabolic process"/>
    <property type="evidence" value="ECO:0007669"/>
    <property type="project" value="TreeGrafter"/>
</dbReference>
<organism evidence="6 7">
    <name type="scientific">Planoprotostelium fungivorum</name>
    <dbReference type="NCBI Taxonomy" id="1890364"/>
    <lineage>
        <taxon>Eukaryota</taxon>
        <taxon>Amoebozoa</taxon>
        <taxon>Evosea</taxon>
        <taxon>Variosea</taxon>
        <taxon>Cavosteliida</taxon>
        <taxon>Cavosteliaceae</taxon>
        <taxon>Planoprotostelium</taxon>
    </lineage>
</organism>
<dbReference type="PROSITE" id="PS51352">
    <property type="entry name" value="THIOREDOXIN_2"/>
    <property type="match status" value="1"/>
</dbReference>
<dbReference type="Proteomes" id="UP000241769">
    <property type="component" value="Unassembled WGS sequence"/>
</dbReference>
<dbReference type="GO" id="GO:0006979">
    <property type="term" value="P:response to oxidative stress"/>
    <property type="evidence" value="ECO:0007669"/>
    <property type="project" value="TreeGrafter"/>
</dbReference>
<dbReference type="PIRSF" id="PIRSF000239">
    <property type="entry name" value="AHPC"/>
    <property type="match status" value="1"/>
</dbReference>
<gene>
    <name evidence="6" type="ORF">PROFUN_09374</name>
</gene>
<feature type="domain" description="Thioredoxin" evidence="5">
    <location>
        <begin position="3"/>
        <end position="161"/>
    </location>
</feature>
<keyword evidence="3" id="KW-0676">Redox-active center</keyword>
<keyword evidence="3" id="KW-0575">Peroxidase</keyword>
<dbReference type="Gene3D" id="3.40.30.10">
    <property type="entry name" value="Glutaredoxin"/>
    <property type="match status" value="1"/>
</dbReference>
<dbReference type="GO" id="GO:0005829">
    <property type="term" value="C:cytosol"/>
    <property type="evidence" value="ECO:0007669"/>
    <property type="project" value="TreeGrafter"/>
</dbReference>
<comment type="caution">
    <text evidence="6">The sequence shown here is derived from an EMBL/GenBank/DDBJ whole genome shotgun (WGS) entry which is preliminary data.</text>
</comment>
<keyword evidence="7" id="KW-1185">Reference proteome</keyword>
<dbReference type="FunCoup" id="A0A2P6NGX6">
    <property type="interactions" value="432"/>
</dbReference>
<keyword evidence="3" id="KW-0049">Antioxidant</keyword>
<dbReference type="STRING" id="1890364.A0A2P6NGX6"/>
<name>A0A2P6NGX6_9EUKA</name>
<accession>A0A2P6NGX6</accession>
<dbReference type="InterPro" id="IPR000866">
    <property type="entry name" value="AhpC/TSA"/>
</dbReference>
<dbReference type="InParanoid" id="A0A2P6NGX6"/>
<sequence>MLFQIQHPAPEWSAECVTGGRLRQVSLADFRGKYLVMLFYPGDFNPHCVAPIHSFSSKVEQFQKVNCNVVAISTDSKMCHLQWTKTSPEAGGVGEINLPLIADTTHKISREYNVYQDQEGIAYRGTFIISKDGVVRHMSVSDAAGLPSVEETLRMVQLFQRSDHEDDAFVYSK</sequence>
<dbReference type="GO" id="GO:0033554">
    <property type="term" value="P:cellular response to stress"/>
    <property type="evidence" value="ECO:0007669"/>
    <property type="project" value="TreeGrafter"/>
</dbReference>
<keyword evidence="2 3" id="KW-0560">Oxidoreductase</keyword>
<dbReference type="PANTHER" id="PTHR10681">
    <property type="entry name" value="THIOREDOXIN PEROXIDASE"/>
    <property type="match status" value="1"/>
</dbReference>
<evidence type="ECO:0000256" key="4">
    <source>
        <dbReference type="PIRSR" id="PIRSR000239-1"/>
    </source>
</evidence>
<dbReference type="Pfam" id="PF00578">
    <property type="entry name" value="AhpC-TSA"/>
    <property type="match status" value="1"/>
</dbReference>
<dbReference type="AlphaFoldDB" id="A0A2P6NGX6"/>
<evidence type="ECO:0000259" key="5">
    <source>
        <dbReference type="PROSITE" id="PS51352"/>
    </source>
</evidence>